<dbReference type="OrthoDB" id="7357196at2759"/>
<dbReference type="Proteomes" id="UP000221080">
    <property type="component" value="Chromosome 29"/>
</dbReference>
<evidence type="ECO:0000313" key="5">
    <source>
        <dbReference type="RefSeq" id="XP_053533586.1"/>
    </source>
</evidence>
<evidence type="ECO:0000313" key="4">
    <source>
        <dbReference type="Proteomes" id="UP000221080"/>
    </source>
</evidence>
<dbReference type="AlphaFoldDB" id="A0A9F7R1U4"/>
<dbReference type="InterPro" id="IPR016187">
    <property type="entry name" value="CTDL_fold"/>
</dbReference>
<reference evidence="4" key="1">
    <citation type="journal article" date="2016" name="Nat. Commun.">
        <title>The channel catfish genome sequence provides insights into the evolution of scale formation in teleosts.</title>
        <authorList>
            <person name="Liu Z."/>
            <person name="Liu S."/>
            <person name="Yao J."/>
            <person name="Bao L."/>
            <person name="Zhang J."/>
            <person name="Li Y."/>
            <person name="Jiang C."/>
            <person name="Sun L."/>
            <person name="Wang R."/>
            <person name="Zhang Y."/>
            <person name="Zhou T."/>
            <person name="Zeng Q."/>
            <person name="Fu Q."/>
            <person name="Gao S."/>
            <person name="Li N."/>
            <person name="Koren S."/>
            <person name="Jiang Y."/>
            <person name="Zimin A."/>
            <person name="Xu P."/>
            <person name="Phillippy A.M."/>
            <person name="Geng X."/>
            <person name="Song L."/>
            <person name="Sun F."/>
            <person name="Li C."/>
            <person name="Wang X."/>
            <person name="Chen A."/>
            <person name="Jin Y."/>
            <person name="Yuan Z."/>
            <person name="Yang Y."/>
            <person name="Tan S."/>
            <person name="Peatman E."/>
            <person name="Lu J."/>
            <person name="Qin Z."/>
            <person name="Dunham R."/>
            <person name="Li Z."/>
            <person name="Sonstegard T."/>
            <person name="Feng J."/>
            <person name="Danzmann R.G."/>
            <person name="Schroeder S."/>
            <person name="Scheffler B."/>
            <person name="Duke M.V."/>
            <person name="Ballard L."/>
            <person name="Kucuktas H."/>
            <person name="Kaltenboeck L."/>
            <person name="Liu H."/>
            <person name="Armbruster J."/>
            <person name="Xie Y."/>
            <person name="Kirby M.L."/>
            <person name="Tian Y."/>
            <person name="Flanagan M.E."/>
            <person name="Mu W."/>
            <person name="Waldbieser G.C."/>
        </authorList>
    </citation>
    <scope>NUCLEOTIDE SEQUENCE [LARGE SCALE GENOMIC DNA]</scope>
    <source>
        <strain evidence="4">SDA103</strain>
    </source>
</reference>
<accession>A0A9F7R1U4</accession>
<dbReference type="KEGG" id="ipu:128629448"/>
<dbReference type="InterPro" id="IPR001304">
    <property type="entry name" value="C-type_lectin-like"/>
</dbReference>
<evidence type="ECO:0000259" key="3">
    <source>
        <dbReference type="PROSITE" id="PS50041"/>
    </source>
</evidence>
<dbReference type="PROSITE" id="PS00615">
    <property type="entry name" value="C_TYPE_LECTIN_1"/>
    <property type="match status" value="1"/>
</dbReference>
<gene>
    <name evidence="5" type="primary">LOC128629448</name>
</gene>
<dbReference type="PANTHER" id="PTHR45784:SF3">
    <property type="entry name" value="C-TYPE LECTIN DOMAIN FAMILY 4 MEMBER K-LIKE-RELATED"/>
    <property type="match status" value="1"/>
</dbReference>
<name>A0A9F7R1U4_ICTPU</name>
<feature type="domain" description="C-type lectin" evidence="3">
    <location>
        <begin position="29"/>
        <end position="141"/>
    </location>
</feature>
<keyword evidence="5" id="KW-0675">Receptor</keyword>
<dbReference type="GeneID" id="128629448"/>
<evidence type="ECO:0000256" key="2">
    <source>
        <dbReference type="SAM" id="SignalP"/>
    </source>
</evidence>
<reference evidence="5" key="2">
    <citation type="submission" date="2025-08" db="UniProtKB">
        <authorList>
            <consortium name="RefSeq"/>
        </authorList>
    </citation>
    <scope>IDENTIFICATION</scope>
    <source>
        <tissue evidence="5">Blood</tissue>
    </source>
</reference>
<organism evidence="4 5">
    <name type="scientific">Ictalurus punctatus</name>
    <name type="common">Channel catfish</name>
    <name type="synonym">Silurus punctatus</name>
    <dbReference type="NCBI Taxonomy" id="7998"/>
    <lineage>
        <taxon>Eukaryota</taxon>
        <taxon>Metazoa</taxon>
        <taxon>Chordata</taxon>
        <taxon>Craniata</taxon>
        <taxon>Vertebrata</taxon>
        <taxon>Euteleostomi</taxon>
        <taxon>Actinopterygii</taxon>
        <taxon>Neopterygii</taxon>
        <taxon>Teleostei</taxon>
        <taxon>Ostariophysi</taxon>
        <taxon>Siluriformes</taxon>
        <taxon>Ictaluridae</taxon>
        <taxon>Ictalurus</taxon>
    </lineage>
</organism>
<feature type="chain" id="PRO_5039922844" evidence="2">
    <location>
        <begin position="21"/>
        <end position="321"/>
    </location>
</feature>
<dbReference type="PROSITE" id="PS50041">
    <property type="entry name" value="C_TYPE_LECTIN_2"/>
    <property type="match status" value="2"/>
</dbReference>
<dbReference type="Pfam" id="PF00059">
    <property type="entry name" value="Lectin_C"/>
    <property type="match status" value="2"/>
</dbReference>
<dbReference type="SUPFAM" id="SSF56436">
    <property type="entry name" value="C-type lectin-like"/>
    <property type="match status" value="2"/>
</dbReference>
<feature type="domain" description="C-type lectin" evidence="3">
    <location>
        <begin position="145"/>
        <end position="255"/>
    </location>
</feature>
<dbReference type="RefSeq" id="XP_053533586.1">
    <property type="nucleotide sequence ID" value="XM_053677611.1"/>
</dbReference>
<dbReference type="PANTHER" id="PTHR45784">
    <property type="entry name" value="C-TYPE LECTIN DOMAIN FAMILY 20 MEMBER A-RELATED"/>
    <property type="match status" value="1"/>
</dbReference>
<feature type="signal peptide" evidence="2">
    <location>
        <begin position="1"/>
        <end position="20"/>
    </location>
</feature>
<dbReference type="SMART" id="SM00034">
    <property type="entry name" value="CLECT"/>
    <property type="match status" value="2"/>
</dbReference>
<proteinExistence type="predicted"/>
<evidence type="ECO:0000256" key="1">
    <source>
        <dbReference type="ARBA" id="ARBA00023157"/>
    </source>
</evidence>
<keyword evidence="4" id="KW-1185">Reference proteome</keyword>
<dbReference type="InterPro" id="IPR018378">
    <property type="entry name" value="C-type_lectin_CS"/>
</dbReference>
<protein>
    <submittedName>
        <fullName evidence="5">Macrophage mannose receptor 1 isoform X1</fullName>
    </submittedName>
</protein>
<dbReference type="InterPro" id="IPR016186">
    <property type="entry name" value="C-type_lectin-like/link_sf"/>
</dbReference>
<dbReference type="Gene3D" id="3.10.100.10">
    <property type="entry name" value="Mannose-Binding Protein A, subunit A"/>
    <property type="match status" value="2"/>
</dbReference>
<sequence length="321" mass="36757">MKLNLFLLFLTAGLVPVTVSVLRTVPHNYNLMMTLVTWPVAQNYCRVMYTDLATILSDTDWLRFEKERASKGLATSAWVGLYSDLNSWRWSLNDLPLNVSYTYWYPGQPDNYGGKQTCGLAVSYGKWWDDQCTRLLPFICYNANFSGAARFIGIRSPYMTWPQAQTYCRTHHTDLASSLNSSDSDILWQVRDRQGDSWIGLYRNAWKWSDGTNASNIPWAPGQPDNYGGRENCAVVNNGLFHDVQCAYLYSFFCHTIYPARSQIMRLQVKSDGSVFDPAVQSSILDQIKQKLEEKGMLENTTVTWKVQPDGNIFHKKKDDL</sequence>
<keyword evidence="2" id="KW-0732">Signal</keyword>
<keyword evidence="1" id="KW-1015">Disulfide bond</keyword>